<reference evidence="2 3" key="1">
    <citation type="submission" date="2015-01" db="EMBL/GenBank/DDBJ databases">
        <title>Evolution of Trichinella species and genotypes.</title>
        <authorList>
            <person name="Korhonen P.K."/>
            <person name="Edoardo P."/>
            <person name="Giuseppe L.R."/>
            <person name="Gasser R.B."/>
        </authorList>
    </citation>
    <scope>NUCLEOTIDE SEQUENCE [LARGE SCALE GENOMIC DNA]</scope>
    <source>
        <strain evidence="2">ISS141</strain>
    </source>
</reference>
<evidence type="ECO:0000313" key="2">
    <source>
        <dbReference type="EMBL" id="KRX84372.1"/>
    </source>
</evidence>
<keyword evidence="1" id="KW-0732">Signal</keyword>
<evidence type="ECO:0000256" key="1">
    <source>
        <dbReference type="SAM" id="SignalP"/>
    </source>
</evidence>
<organism evidence="2 3">
    <name type="scientific">Trichinella pseudospiralis</name>
    <name type="common">Parasitic roundworm</name>
    <dbReference type="NCBI Taxonomy" id="6337"/>
    <lineage>
        <taxon>Eukaryota</taxon>
        <taxon>Metazoa</taxon>
        <taxon>Ecdysozoa</taxon>
        <taxon>Nematoda</taxon>
        <taxon>Enoplea</taxon>
        <taxon>Dorylaimia</taxon>
        <taxon>Trichinellida</taxon>
        <taxon>Trichinellidae</taxon>
        <taxon>Trichinella</taxon>
    </lineage>
</organism>
<feature type="chain" id="PRO_5006872359" evidence="1">
    <location>
        <begin position="25"/>
        <end position="190"/>
    </location>
</feature>
<dbReference type="Proteomes" id="UP000054815">
    <property type="component" value="Unassembled WGS sequence"/>
</dbReference>
<name>A0A0V0X905_TRIPS</name>
<protein>
    <submittedName>
        <fullName evidence="2">Uncharacterized protein</fullName>
    </submittedName>
</protein>
<evidence type="ECO:0000313" key="3">
    <source>
        <dbReference type="Proteomes" id="UP000054815"/>
    </source>
</evidence>
<sequence>MNMKLQVVLCSVFLVFVLPNFSVAYDVAEGEKFKAYLVTAVDTFKILSQKADVLKERIRSVYKIGDDGDISQCQEITQMATIPDEEVYEGMSENNNDVDRLDEQMHGIYINADAPPNLKRLYQFMINYAHNAKIPASDYQTTCLLGGLPKPTRLNYHTCQCFAAALKSIDKVQGFHNLYFKTISQYLPHL</sequence>
<gene>
    <name evidence="2" type="ORF">T4E_7945</name>
</gene>
<dbReference type="EMBL" id="JYDU01000705">
    <property type="protein sequence ID" value="KRX84372.1"/>
    <property type="molecule type" value="Genomic_DNA"/>
</dbReference>
<proteinExistence type="predicted"/>
<dbReference type="AlphaFoldDB" id="A0A0V0X905"/>
<feature type="signal peptide" evidence="1">
    <location>
        <begin position="1"/>
        <end position="24"/>
    </location>
</feature>
<comment type="caution">
    <text evidence="2">The sequence shown here is derived from an EMBL/GenBank/DDBJ whole genome shotgun (WGS) entry which is preliminary data.</text>
</comment>
<accession>A0A0V0X905</accession>